<feature type="binding site" evidence="7">
    <location>
        <position position="273"/>
    </location>
    <ligand>
        <name>Fe(2+)</name>
        <dbReference type="ChEBI" id="CHEBI:29033"/>
    </ligand>
</feature>
<dbReference type="CDD" id="cd03411">
    <property type="entry name" value="Ferrochelatase_N"/>
    <property type="match status" value="1"/>
</dbReference>
<evidence type="ECO:0000256" key="3">
    <source>
        <dbReference type="ARBA" id="ARBA00023133"/>
    </source>
</evidence>
<keyword evidence="10" id="KW-1185">Reference proteome</keyword>
<keyword evidence="2 7" id="KW-0408">Iron</keyword>
<evidence type="ECO:0000256" key="2">
    <source>
        <dbReference type="ARBA" id="ARBA00023004"/>
    </source>
</evidence>
<reference evidence="9 10" key="1">
    <citation type="journal article" date="2012" name="Proc. Natl. Acad. Sci. U.S.A.">
        <title>Genome and physiology of a model Epsilonproteobacterium responsible for sulfide detoxification in marine oxygen depletion zones.</title>
        <authorList>
            <person name="Grote J."/>
            <person name="Schott T."/>
            <person name="Bruckner C.G."/>
            <person name="Glockner F.O."/>
            <person name="Jost G."/>
            <person name="Teeling H."/>
            <person name="Labrenz M."/>
            <person name="Jurgens K."/>
        </authorList>
    </citation>
    <scope>NUCLEOTIDE SEQUENCE [LARGE SCALE GENOMIC DNA]</scope>
    <source>
        <strain evidence="9 10">GD1</strain>
    </source>
</reference>
<dbReference type="eggNOG" id="COG0276">
    <property type="taxonomic scope" value="Bacteria"/>
</dbReference>
<dbReference type="HAMAP" id="MF_00323">
    <property type="entry name" value="Ferrochelatase"/>
    <property type="match status" value="1"/>
</dbReference>
<sequence length="318" mass="36944">MPSRKEAVILLNMGGPNNLEEVEMFLKNMFADKNILTMKSDLLRKFVGGMITFTRTESSQDIYRQIGGKSPIVGHTKSLVEKLQTRLGEDVMVDFVMRYTPPFASEVIEKINKENVEKIYLIPLYPQFSTTTTKSSLEDFEECYHDIGEDAILVETKHFFENETYNKAIIHRIKEQVAEAKYEDFDIIFSAHGLPQKIVDAGDVYQRHVEKHVAILKQMLSDEKMNFHESHLAYQSKVGPMEWLKPSLEDKLKTVRNRGVIIFPIAFTIDNSETDFELEIEYREIAEELGFKEYRVCRCPNDSELFVDALEEIYKKMK</sequence>
<dbReference type="InterPro" id="IPR033644">
    <property type="entry name" value="Ferrochelatase_C"/>
</dbReference>
<comment type="catalytic activity">
    <reaction evidence="6">
        <text>Fe-coproporphyrin III + 2 H(+) = coproporphyrin III + Fe(2+)</text>
        <dbReference type="Rhea" id="RHEA:49572"/>
        <dbReference type="ChEBI" id="CHEBI:15378"/>
        <dbReference type="ChEBI" id="CHEBI:29033"/>
        <dbReference type="ChEBI" id="CHEBI:68438"/>
        <dbReference type="ChEBI" id="CHEBI:131725"/>
        <dbReference type="EC" id="4.99.1.9"/>
    </reaction>
    <physiologicalReaction direction="right-to-left" evidence="6">
        <dbReference type="Rhea" id="RHEA:49574"/>
    </physiologicalReaction>
</comment>
<gene>
    <name evidence="7 9" type="primary">hemH</name>
    <name evidence="9" type="ORF">SMGD1_0006</name>
</gene>
<dbReference type="GO" id="GO:0046872">
    <property type="term" value="F:metal ion binding"/>
    <property type="evidence" value="ECO:0007669"/>
    <property type="project" value="UniProtKB-KW"/>
</dbReference>
<dbReference type="SUPFAM" id="SSF53800">
    <property type="entry name" value="Chelatase"/>
    <property type="match status" value="1"/>
</dbReference>
<evidence type="ECO:0000313" key="9">
    <source>
        <dbReference type="EMBL" id="EHP28533.1"/>
    </source>
</evidence>
<dbReference type="InterPro" id="IPR019772">
    <property type="entry name" value="Ferrochelatase_AS"/>
</dbReference>
<dbReference type="Pfam" id="PF00762">
    <property type="entry name" value="Ferrochelatase"/>
    <property type="match status" value="1"/>
</dbReference>
<dbReference type="InterPro" id="IPR001015">
    <property type="entry name" value="Ferrochelatase"/>
</dbReference>
<evidence type="ECO:0000256" key="5">
    <source>
        <dbReference type="ARBA" id="ARBA00023244"/>
    </source>
</evidence>
<keyword evidence="5 7" id="KW-0627">Porphyrin biosynthesis</keyword>
<dbReference type="PANTHER" id="PTHR11108">
    <property type="entry name" value="FERROCHELATASE"/>
    <property type="match status" value="1"/>
</dbReference>
<dbReference type="InterPro" id="IPR033659">
    <property type="entry name" value="Ferrochelatase_N"/>
</dbReference>
<evidence type="ECO:0000313" key="10">
    <source>
        <dbReference type="Proteomes" id="UP000006431"/>
    </source>
</evidence>
<comment type="catalytic activity">
    <reaction evidence="7 8">
        <text>heme b + 2 H(+) = protoporphyrin IX + Fe(2+)</text>
        <dbReference type="Rhea" id="RHEA:22584"/>
        <dbReference type="ChEBI" id="CHEBI:15378"/>
        <dbReference type="ChEBI" id="CHEBI:29033"/>
        <dbReference type="ChEBI" id="CHEBI:57306"/>
        <dbReference type="ChEBI" id="CHEBI:60344"/>
        <dbReference type="EC" id="4.98.1.1"/>
    </reaction>
</comment>
<comment type="subcellular location">
    <subcellularLocation>
        <location evidence="7 8">Cytoplasm</location>
    </subcellularLocation>
</comment>
<dbReference type="GO" id="GO:0004325">
    <property type="term" value="F:ferrochelatase activity"/>
    <property type="evidence" value="ECO:0007669"/>
    <property type="project" value="UniProtKB-UniRule"/>
</dbReference>
<comment type="caution">
    <text evidence="9">The sequence shown here is derived from an EMBL/GenBank/DDBJ whole genome shotgun (WGS) entry which is preliminary data.</text>
</comment>
<dbReference type="CDD" id="cd00419">
    <property type="entry name" value="Ferrochelatase_C"/>
    <property type="match status" value="1"/>
</dbReference>
<keyword evidence="7" id="KW-0479">Metal-binding</keyword>
<proteinExistence type="inferred from homology"/>
<protein>
    <recommendedName>
        <fullName evidence="7 8">Ferrochelatase</fullName>
        <ecNumber evidence="7 8">4.98.1.1</ecNumber>
    </recommendedName>
    <alternativeName>
        <fullName evidence="7">Heme synthase</fullName>
    </alternativeName>
    <alternativeName>
        <fullName evidence="7">Protoheme ferro-lyase</fullName>
    </alternativeName>
</protein>
<feature type="binding site" evidence="7">
    <location>
        <position position="192"/>
    </location>
    <ligand>
        <name>Fe(2+)</name>
        <dbReference type="ChEBI" id="CHEBI:29033"/>
    </ligand>
</feature>
<dbReference type="EC" id="4.98.1.1" evidence="7 8"/>
<dbReference type="UniPathway" id="UPA00252">
    <property type="reaction ID" value="UER00325"/>
</dbReference>
<dbReference type="PANTHER" id="PTHR11108:SF1">
    <property type="entry name" value="FERROCHELATASE, MITOCHONDRIAL"/>
    <property type="match status" value="1"/>
</dbReference>
<dbReference type="RefSeq" id="WP_008340277.1">
    <property type="nucleotide sequence ID" value="NZ_AFRZ01000001.1"/>
</dbReference>
<evidence type="ECO:0000256" key="8">
    <source>
        <dbReference type="RuleBase" id="RU000607"/>
    </source>
</evidence>
<dbReference type="GO" id="GO:0006783">
    <property type="term" value="P:heme biosynthetic process"/>
    <property type="evidence" value="ECO:0007669"/>
    <property type="project" value="UniProtKB-UniRule"/>
</dbReference>
<dbReference type="PATRIC" id="fig|929558.5.peg.5"/>
<dbReference type="OrthoDB" id="9809741at2"/>
<keyword evidence="3 7" id="KW-0350">Heme biosynthesis</keyword>
<dbReference type="HOGENOM" id="CLU_018884_4_1_7"/>
<comment type="pathway">
    <text evidence="7 8">Porphyrin-containing compound metabolism; protoheme biosynthesis; protoheme from protoporphyrin-IX: step 1/1.</text>
</comment>
<dbReference type="PROSITE" id="PS00534">
    <property type="entry name" value="FERROCHELATASE"/>
    <property type="match status" value="1"/>
</dbReference>
<organism evidence="9 10">
    <name type="scientific">Sulfurimonas gotlandica (strain DSM 19862 / JCM 16533 / GD1)</name>
    <dbReference type="NCBI Taxonomy" id="929558"/>
    <lineage>
        <taxon>Bacteria</taxon>
        <taxon>Pseudomonadati</taxon>
        <taxon>Campylobacterota</taxon>
        <taxon>Epsilonproteobacteria</taxon>
        <taxon>Campylobacterales</taxon>
        <taxon>Sulfurimonadaceae</taxon>
        <taxon>Sulfurimonas</taxon>
    </lineage>
</organism>
<dbReference type="AlphaFoldDB" id="H1FRI0"/>
<evidence type="ECO:0000256" key="1">
    <source>
        <dbReference type="ARBA" id="ARBA00007718"/>
    </source>
</evidence>
<keyword evidence="7 8" id="KW-0963">Cytoplasm</keyword>
<accession>H1FRI0</accession>
<dbReference type="STRING" id="929558.SMGD1_0006"/>
<dbReference type="Proteomes" id="UP000006431">
    <property type="component" value="Unassembled WGS sequence"/>
</dbReference>
<evidence type="ECO:0000256" key="6">
    <source>
        <dbReference type="ARBA" id="ARBA00024536"/>
    </source>
</evidence>
<evidence type="ECO:0000256" key="7">
    <source>
        <dbReference type="HAMAP-Rule" id="MF_00323"/>
    </source>
</evidence>
<comment type="similarity">
    <text evidence="1 7 8">Belongs to the ferrochelatase family.</text>
</comment>
<keyword evidence="4 7" id="KW-0456">Lyase</keyword>
<name>H1FRI0_SULGG</name>
<dbReference type="GO" id="GO:0005737">
    <property type="term" value="C:cytoplasm"/>
    <property type="evidence" value="ECO:0007669"/>
    <property type="project" value="UniProtKB-SubCell"/>
</dbReference>
<comment type="function">
    <text evidence="7 8">Catalyzes the ferrous insertion into protoporphyrin IX.</text>
</comment>
<dbReference type="EMBL" id="AFRZ01000001">
    <property type="protein sequence ID" value="EHP28533.1"/>
    <property type="molecule type" value="Genomic_DNA"/>
</dbReference>
<dbReference type="NCBIfam" id="TIGR00109">
    <property type="entry name" value="hemH"/>
    <property type="match status" value="1"/>
</dbReference>
<dbReference type="Gene3D" id="3.40.50.1400">
    <property type="match status" value="2"/>
</dbReference>
<evidence type="ECO:0000256" key="4">
    <source>
        <dbReference type="ARBA" id="ARBA00023239"/>
    </source>
</evidence>